<keyword evidence="1" id="KW-0732">Signal</keyword>
<evidence type="ECO:0000313" key="3">
    <source>
        <dbReference type="Proteomes" id="UP000050525"/>
    </source>
</evidence>
<evidence type="ECO:0000313" key="2">
    <source>
        <dbReference type="EMBL" id="KYO24413.1"/>
    </source>
</evidence>
<sequence length="105" mass="11546">MCLALPTDTWLALTLLKLTTPTSLWYISQLLSVGKAVTGEAILEVCEVVAGAKLKNTCLDVGKLGDLESLGVSVPNERVKILGMEFDHELSRRKTWEKTQTKDTL</sequence>
<protein>
    <submittedName>
        <fullName evidence="2">Uncharacterized protein</fullName>
    </submittedName>
</protein>
<dbReference type="EMBL" id="AKHW03006071">
    <property type="protein sequence ID" value="KYO24413.1"/>
    <property type="molecule type" value="Genomic_DNA"/>
</dbReference>
<name>A0A151MIX0_ALLMI</name>
<dbReference type="AlphaFoldDB" id="A0A151MIX0"/>
<comment type="caution">
    <text evidence="2">The sequence shown here is derived from an EMBL/GenBank/DDBJ whole genome shotgun (WGS) entry which is preliminary data.</text>
</comment>
<keyword evidence="3" id="KW-1185">Reference proteome</keyword>
<organism evidence="2 3">
    <name type="scientific">Alligator mississippiensis</name>
    <name type="common">American alligator</name>
    <dbReference type="NCBI Taxonomy" id="8496"/>
    <lineage>
        <taxon>Eukaryota</taxon>
        <taxon>Metazoa</taxon>
        <taxon>Chordata</taxon>
        <taxon>Craniata</taxon>
        <taxon>Vertebrata</taxon>
        <taxon>Euteleostomi</taxon>
        <taxon>Archelosauria</taxon>
        <taxon>Archosauria</taxon>
        <taxon>Crocodylia</taxon>
        <taxon>Alligatoridae</taxon>
        <taxon>Alligatorinae</taxon>
        <taxon>Alligator</taxon>
    </lineage>
</organism>
<dbReference type="Proteomes" id="UP000050525">
    <property type="component" value="Unassembled WGS sequence"/>
</dbReference>
<feature type="signal peptide" evidence="1">
    <location>
        <begin position="1"/>
        <end position="24"/>
    </location>
</feature>
<gene>
    <name evidence="2" type="ORF">Y1Q_0002046</name>
</gene>
<feature type="chain" id="PRO_5007585178" evidence="1">
    <location>
        <begin position="25"/>
        <end position="105"/>
    </location>
</feature>
<proteinExistence type="predicted"/>
<evidence type="ECO:0000256" key="1">
    <source>
        <dbReference type="SAM" id="SignalP"/>
    </source>
</evidence>
<accession>A0A151MIX0</accession>
<reference evidence="2 3" key="1">
    <citation type="journal article" date="2012" name="Genome Biol.">
        <title>Sequencing three crocodilian genomes to illuminate the evolution of archosaurs and amniotes.</title>
        <authorList>
            <person name="St John J.A."/>
            <person name="Braun E.L."/>
            <person name="Isberg S.R."/>
            <person name="Miles L.G."/>
            <person name="Chong A.Y."/>
            <person name="Gongora J."/>
            <person name="Dalzell P."/>
            <person name="Moran C."/>
            <person name="Bed'hom B."/>
            <person name="Abzhanov A."/>
            <person name="Burgess S.C."/>
            <person name="Cooksey A.M."/>
            <person name="Castoe T.A."/>
            <person name="Crawford N.G."/>
            <person name="Densmore L.D."/>
            <person name="Drew J.C."/>
            <person name="Edwards S.V."/>
            <person name="Faircloth B.C."/>
            <person name="Fujita M.K."/>
            <person name="Greenwold M.J."/>
            <person name="Hoffmann F.G."/>
            <person name="Howard J.M."/>
            <person name="Iguchi T."/>
            <person name="Janes D.E."/>
            <person name="Khan S.Y."/>
            <person name="Kohno S."/>
            <person name="de Koning A.J."/>
            <person name="Lance S.L."/>
            <person name="McCarthy F.M."/>
            <person name="McCormack J.E."/>
            <person name="Merchant M.E."/>
            <person name="Peterson D.G."/>
            <person name="Pollock D.D."/>
            <person name="Pourmand N."/>
            <person name="Raney B.J."/>
            <person name="Roessler K.A."/>
            <person name="Sanford J.R."/>
            <person name="Sawyer R.H."/>
            <person name="Schmidt C.J."/>
            <person name="Triplett E.W."/>
            <person name="Tuberville T.D."/>
            <person name="Venegas-Anaya M."/>
            <person name="Howard J.T."/>
            <person name="Jarvis E.D."/>
            <person name="Guillette L.J.Jr."/>
            <person name="Glenn T.C."/>
            <person name="Green R.E."/>
            <person name="Ray D.A."/>
        </authorList>
    </citation>
    <scope>NUCLEOTIDE SEQUENCE [LARGE SCALE GENOMIC DNA]</scope>
    <source>
        <strain evidence="2">KSC_2009_1</strain>
    </source>
</reference>